<feature type="compositionally biased region" description="Polar residues" evidence="1">
    <location>
        <begin position="374"/>
        <end position="384"/>
    </location>
</feature>
<feature type="region of interest" description="Disordered" evidence="1">
    <location>
        <begin position="101"/>
        <end position="415"/>
    </location>
</feature>
<feature type="compositionally biased region" description="Low complexity" evidence="1">
    <location>
        <begin position="175"/>
        <end position="185"/>
    </location>
</feature>
<feature type="compositionally biased region" description="Basic and acidic residues" evidence="1">
    <location>
        <begin position="389"/>
        <end position="401"/>
    </location>
</feature>
<feature type="compositionally biased region" description="Polar residues" evidence="1">
    <location>
        <begin position="236"/>
        <end position="245"/>
    </location>
</feature>
<keyword evidence="2" id="KW-1133">Transmembrane helix</keyword>
<proteinExistence type="predicted"/>
<protein>
    <submittedName>
        <fullName evidence="3">Uncharacterized protein</fullName>
    </submittedName>
</protein>
<sequence length="549" mass="57299">MELQRDRPRGFVKHVVRQAIVVARTTTTATSSASQGAKTSTAIERAQTSSLKAPTVAILLGVFIGVFILFVLIGITCKFANRPSNDSRPQHYAKTMYQPSAAGYGSKTAGQGGGSYRPNDSMHDVSNLKAGLLDSAQPMGRGGRYEEADDSLGSSNGIGNGNTPHAPNGGFGMISSNSASSFSGSDSHRFGPSRGGHARGASSGVELPGPAASATFRRNVSGSHPPIHSPNDESYDSPNSANGLVSASIMPDGSGFRPGQIFDHATGAPKASAEMRDHGNSYFGAPPAGLLPRGGSLVQHNSQQRPYARGPPPASSKNRRSRYGQGALSSSADTAASRRSRIDSIGPGTYRKSMFLPPDQEAMPKDGFVGGSQVRRTTTDQSDVSAKLRRVESIGKGDPRRSSRYNPNQRSSRIPTMMVPEEDYPSTSAIGHWDGLPSVSDGLLSGNQGGWDSGRRSPYVTSSNGSNCPLGPLGPNDLSVQQQQQQQDLIGGGVRMMAYGAGFGNPMPRPGMAITSISTPSSFAQAAPLGAGLGRGTEASNHAASRQIV</sequence>
<accession>A0A077R480</accession>
<organism evidence="3">
    <name type="scientific">Melanopsichium pennsylvanicum 4</name>
    <dbReference type="NCBI Taxonomy" id="1398559"/>
    <lineage>
        <taxon>Eukaryota</taxon>
        <taxon>Fungi</taxon>
        <taxon>Dikarya</taxon>
        <taxon>Basidiomycota</taxon>
        <taxon>Ustilaginomycotina</taxon>
        <taxon>Ustilaginomycetes</taxon>
        <taxon>Ustilaginales</taxon>
        <taxon>Ustilaginaceae</taxon>
        <taxon>Melanopsichium</taxon>
    </lineage>
</organism>
<feature type="compositionally biased region" description="Low complexity" evidence="1">
    <location>
        <begin position="284"/>
        <end position="295"/>
    </location>
</feature>
<evidence type="ECO:0000256" key="1">
    <source>
        <dbReference type="SAM" id="MobiDB-lite"/>
    </source>
</evidence>
<keyword evidence="2" id="KW-0472">Membrane</keyword>
<feature type="transmembrane region" description="Helical" evidence="2">
    <location>
        <begin position="55"/>
        <end position="75"/>
    </location>
</feature>
<keyword evidence="2" id="KW-0812">Transmembrane</keyword>
<feature type="compositionally biased region" description="Polar residues" evidence="1">
    <location>
        <begin position="404"/>
        <end position="414"/>
    </location>
</feature>
<evidence type="ECO:0000256" key="2">
    <source>
        <dbReference type="SAM" id="Phobius"/>
    </source>
</evidence>
<dbReference type="AlphaFoldDB" id="A0A077R480"/>
<reference evidence="3" key="1">
    <citation type="journal article" date="2014" name="Genome Biol. Evol.">
        <title>Gene Loss Rather Than Gene Gain Is Associated with a Host Jump from Monocots to Dicots in the Smut Fungus Melanopsichium pennsylvanicum.</title>
        <authorList>
            <person name="Sharma R."/>
            <person name="Mishra B."/>
            <person name="Runge F."/>
            <person name="Thines M."/>
        </authorList>
    </citation>
    <scope>NUCLEOTIDE SEQUENCE</scope>
    <source>
        <strain evidence="3">4</strain>
    </source>
</reference>
<evidence type="ECO:0000313" key="3">
    <source>
        <dbReference type="EMBL" id="CDI53826.1"/>
    </source>
</evidence>
<dbReference type="EMBL" id="HG529594">
    <property type="protein sequence ID" value="CDI53826.1"/>
    <property type="molecule type" value="Genomic_DNA"/>
</dbReference>
<name>A0A077R480_9BASI</name>